<dbReference type="Proteomes" id="UP000735302">
    <property type="component" value="Unassembled WGS sequence"/>
</dbReference>
<reference evidence="2 3" key="1">
    <citation type="journal article" date="2021" name="Elife">
        <title>Chloroplast acquisition without the gene transfer in kleptoplastic sea slugs, Plakobranchus ocellatus.</title>
        <authorList>
            <person name="Maeda T."/>
            <person name="Takahashi S."/>
            <person name="Yoshida T."/>
            <person name="Shimamura S."/>
            <person name="Takaki Y."/>
            <person name="Nagai Y."/>
            <person name="Toyoda A."/>
            <person name="Suzuki Y."/>
            <person name="Arimoto A."/>
            <person name="Ishii H."/>
            <person name="Satoh N."/>
            <person name="Nishiyama T."/>
            <person name="Hasebe M."/>
            <person name="Maruyama T."/>
            <person name="Minagawa J."/>
            <person name="Obokata J."/>
            <person name="Shigenobu S."/>
        </authorList>
    </citation>
    <scope>NUCLEOTIDE SEQUENCE [LARGE SCALE GENOMIC DNA]</scope>
</reference>
<evidence type="ECO:0000313" key="2">
    <source>
        <dbReference type="EMBL" id="GFO18691.1"/>
    </source>
</evidence>
<organism evidence="2 3">
    <name type="scientific">Plakobranchus ocellatus</name>
    <dbReference type="NCBI Taxonomy" id="259542"/>
    <lineage>
        <taxon>Eukaryota</taxon>
        <taxon>Metazoa</taxon>
        <taxon>Spiralia</taxon>
        <taxon>Lophotrochozoa</taxon>
        <taxon>Mollusca</taxon>
        <taxon>Gastropoda</taxon>
        <taxon>Heterobranchia</taxon>
        <taxon>Euthyneura</taxon>
        <taxon>Panpulmonata</taxon>
        <taxon>Sacoglossa</taxon>
        <taxon>Placobranchoidea</taxon>
        <taxon>Plakobranchidae</taxon>
        <taxon>Plakobranchus</taxon>
    </lineage>
</organism>
<sequence>MERWKGPRFSPQQGDLRLSGQGVSGWPRGRDRMIPADLRADSLVTALATHSSSSPTFDILKMNKATGLPSYNQN</sequence>
<proteinExistence type="predicted"/>
<accession>A0AAV4BIE9</accession>
<dbReference type="EMBL" id="BLXT01004974">
    <property type="protein sequence ID" value="GFO18691.1"/>
    <property type="molecule type" value="Genomic_DNA"/>
</dbReference>
<protein>
    <submittedName>
        <fullName evidence="2">Uncharacterized protein</fullName>
    </submittedName>
</protein>
<evidence type="ECO:0000313" key="3">
    <source>
        <dbReference type="Proteomes" id="UP000735302"/>
    </source>
</evidence>
<gene>
    <name evidence="2" type="ORF">PoB_004519600</name>
</gene>
<evidence type="ECO:0000256" key="1">
    <source>
        <dbReference type="SAM" id="MobiDB-lite"/>
    </source>
</evidence>
<dbReference type="AlphaFoldDB" id="A0AAV4BIE9"/>
<feature type="region of interest" description="Disordered" evidence="1">
    <location>
        <begin position="1"/>
        <end position="31"/>
    </location>
</feature>
<keyword evidence="3" id="KW-1185">Reference proteome</keyword>
<comment type="caution">
    <text evidence="2">The sequence shown here is derived from an EMBL/GenBank/DDBJ whole genome shotgun (WGS) entry which is preliminary data.</text>
</comment>
<name>A0AAV4BIE9_9GAST</name>